<name>A0ABW9RKD6_9BACT</name>
<dbReference type="InterPro" id="IPR045175">
    <property type="entry name" value="M28_fam"/>
</dbReference>
<dbReference type="RefSeq" id="WP_155170342.1">
    <property type="nucleotide sequence ID" value="NZ_BAAAFL010000010.1"/>
</dbReference>
<dbReference type="InterPro" id="IPR007484">
    <property type="entry name" value="Peptidase_M28"/>
</dbReference>
<sequence>MKKLLSIILMVCACLSVNAQVDTKAQKYAETITKDDLYDYLSILASDALEGRETGERGQKMAAAFIRDHFEEIGLQPPVKDGEKMSYYQPVELYKNTPGEIYVKAKNNRYNNFEQVVFYGSADTGKEVSSEIVFAGNGTPADYEQVDVKDKAVLVLVNNIQASQGAIEAATKNGATTVFVASAGTDEEFAGLANQFKGWLSGGNLTLEKPKTKGMGSGVFFVSPTVINDIFNTPLSKLKEIAEEPAKLKKVKTSKVVFKTEQKTEKVNTENVLGYLEGTDKKDELVVITAHYDHIGRQGDKINNGADDDGSGTSAVMELAEAFVKAKEEGNGPRRSMLFMLVTGEEKGLLGSAYYAAHPVFPLENTVVDLNIDMIGRIDPAHKDNPNYVYLVGSNRLSTELHDISEKVNDTYTKFDLDYTYNDENHPDRIYYRSDHWNFAKNNIPIIFYFNGVHEDYHQPSDTIDKINFEMLTKRSKLVYYTAWVLANRNERPVVDKLQNQNLKKD</sequence>
<comment type="caution">
    <text evidence="3">The sequence shown here is derived from an EMBL/GenBank/DDBJ whole genome shotgun (WGS) entry which is preliminary data.</text>
</comment>
<evidence type="ECO:0000313" key="4">
    <source>
        <dbReference type="Proteomes" id="UP000798808"/>
    </source>
</evidence>
<keyword evidence="1" id="KW-0732">Signal</keyword>
<keyword evidence="4" id="KW-1185">Reference proteome</keyword>
<dbReference type="PANTHER" id="PTHR12147">
    <property type="entry name" value="METALLOPEPTIDASE M28 FAMILY MEMBER"/>
    <property type="match status" value="1"/>
</dbReference>
<feature type="domain" description="Peptidase M28" evidence="2">
    <location>
        <begin position="271"/>
        <end position="481"/>
    </location>
</feature>
<evidence type="ECO:0000313" key="3">
    <source>
        <dbReference type="EMBL" id="MTI24400.1"/>
    </source>
</evidence>
<dbReference type="SUPFAM" id="SSF52025">
    <property type="entry name" value="PA domain"/>
    <property type="match status" value="1"/>
</dbReference>
<dbReference type="Pfam" id="PF04389">
    <property type="entry name" value="Peptidase_M28"/>
    <property type="match status" value="1"/>
</dbReference>
<dbReference type="Proteomes" id="UP000798808">
    <property type="component" value="Unassembled WGS sequence"/>
</dbReference>
<evidence type="ECO:0000259" key="2">
    <source>
        <dbReference type="Pfam" id="PF04389"/>
    </source>
</evidence>
<evidence type="ECO:0000256" key="1">
    <source>
        <dbReference type="SAM" id="SignalP"/>
    </source>
</evidence>
<gene>
    <name evidence="3" type="ORF">E1163_05525</name>
</gene>
<reference evidence="3 4" key="1">
    <citation type="submission" date="2019-02" db="EMBL/GenBank/DDBJ databases">
        <authorList>
            <person name="Goldberg S.R."/>
            <person name="Haltli B.A."/>
            <person name="Correa H."/>
            <person name="Russell K.G."/>
        </authorList>
    </citation>
    <scope>NUCLEOTIDE SEQUENCE [LARGE SCALE GENOMIC DNA]</scope>
    <source>
        <strain evidence="3 4">JCM 16186</strain>
    </source>
</reference>
<feature type="signal peptide" evidence="1">
    <location>
        <begin position="1"/>
        <end position="19"/>
    </location>
</feature>
<dbReference type="EMBL" id="SMLW01000407">
    <property type="protein sequence ID" value="MTI24400.1"/>
    <property type="molecule type" value="Genomic_DNA"/>
</dbReference>
<dbReference type="SUPFAM" id="SSF53187">
    <property type="entry name" value="Zn-dependent exopeptidases"/>
    <property type="match status" value="1"/>
</dbReference>
<protein>
    <submittedName>
        <fullName evidence="3">M28 family peptidase</fullName>
    </submittedName>
</protein>
<organism evidence="3 4">
    <name type="scientific">Fulvivirga kasyanovii</name>
    <dbReference type="NCBI Taxonomy" id="396812"/>
    <lineage>
        <taxon>Bacteria</taxon>
        <taxon>Pseudomonadati</taxon>
        <taxon>Bacteroidota</taxon>
        <taxon>Cytophagia</taxon>
        <taxon>Cytophagales</taxon>
        <taxon>Fulvivirgaceae</taxon>
        <taxon>Fulvivirga</taxon>
    </lineage>
</organism>
<proteinExistence type="predicted"/>
<feature type="chain" id="PRO_5047464732" evidence="1">
    <location>
        <begin position="20"/>
        <end position="506"/>
    </location>
</feature>
<accession>A0ABW9RKD6</accession>
<dbReference type="PANTHER" id="PTHR12147:SF26">
    <property type="entry name" value="PEPTIDASE M28 DOMAIN-CONTAINING PROTEIN"/>
    <property type="match status" value="1"/>
</dbReference>
<dbReference type="Gene3D" id="3.40.630.10">
    <property type="entry name" value="Zn peptidases"/>
    <property type="match status" value="1"/>
</dbReference>
<dbReference type="InterPro" id="IPR046450">
    <property type="entry name" value="PA_dom_sf"/>
</dbReference>
<dbReference type="Gene3D" id="3.50.30.30">
    <property type="match status" value="1"/>
</dbReference>